<dbReference type="Pfam" id="PF01336">
    <property type="entry name" value="tRNA_anti-codon"/>
    <property type="match status" value="1"/>
</dbReference>
<evidence type="ECO:0000256" key="7">
    <source>
        <dbReference type="ARBA" id="ARBA00022932"/>
    </source>
</evidence>
<evidence type="ECO:0000259" key="9">
    <source>
        <dbReference type="SMART" id="SM00481"/>
    </source>
</evidence>
<dbReference type="GO" id="GO:0003676">
    <property type="term" value="F:nucleic acid binding"/>
    <property type="evidence" value="ECO:0007669"/>
    <property type="project" value="InterPro"/>
</dbReference>
<dbReference type="InterPro" id="IPR040982">
    <property type="entry name" value="DNA_pol3_finger"/>
</dbReference>
<evidence type="ECO:0000256" key="4">
    <source>
        <dbReference type="ARBA" id="ARBA00022679"/>
    </source>
</evidence>
<dbReference type="SMART" id="SM00481">
    <property type="entry name" value="POLIIIAc"/>
    <property type="match status" value="1"/>
</dbReference>
<dbReference type="InterPro" id="IPR016195">
    <property type="entry name" value="Pol/histidinol_Pase-like"/>
</dbReference>
<dbReference type="AlphaFoldDB" id="A0A653AEB2"/>
<accession>A0A653AEB2</accession>
<reference evidence="10" key="1">
    <citation type="submission" date="2018-07" db="EMBL/GenBank/DDBJ databases">
        <authorList>
            <consortium name="Genoscope - CEA"/>
            <person name="William W."/>
        </authorList>
    </citation>
    <scope>NUCLEOTIDE SEQUENCE</scope>
    <source>
        <strain evidence="10">IK1</strain>
    </source>
</reference>
<evidence type="ECO:0000256" key="5">
    <source>
        <dbReference type="ARBA" id="ARBA00022695"/>
    </source>
</evidence>
<comment type="catalytic activity">
    <reaction evidence="8">
        <text>DNA(n) + a 2'-deoxyribonucleoside 5'-triphosphate = DNA(n+1) + diphosphate</text>
        <dbReference type="Rhea" id="RHEA:22508"/>
        <dbReference type="Rhea" id="RHEA-COMP:17339"/>
        <dbReference type="Rhea" id="RHEA-COMP:17340"/>
        <dbReference type="ChEBI" id="CHEBI:33019"/>
        <dbReference type="ChEBI" id="CHEBI:61560"/>
        <dbReference type="ChEBI" id="CHEBI:173112"/>
        <dbReference type="EC" id="2.7.7.7"/>
    </reaction>
</comment>
<gene>
    <name evidence="10" type="primary">dnaE</name>
    <name evidence="10" type="ORF">TRIP_B40173</name>
</gene>
<evidence type="ECO:0000256" key="2">
    <source>
        <dbReference type="ARBA" id="ARBA00012417"/>
    </source>
</evidence>
<dbReference type="InterPro" id="IPR011708">
    <property type="entry name" value="DNA_pol3_alpha_NTPase_dom"/>
</dbReference>
<dbReference type="GO" id="GO:0006260">
    <property type="term" value="P:DNA replication"/>
    <property type="evidence" value="ECO:0007669"/>
    <property type="project" value="UniProtKB-KW"/>
</dbReference>
<keyword evidence="7" id="KW-0239">DNA-directed DNA polymerase</keyword>
<dbReference type="NCBIfam" id="TIGR00594">
    <property type="entry name" value="polc"/>
    <property type="match status" value="1"/>
</dbReference>
<keyword evidence="6" id="KW-0235">DNA replication</keyword>
<proteinExistence type="predicted"/>
<dbReference type="EC" id="2.7.7.7" evidence="2"/>
<sequence>MTAPNPFVHLHVHTEFSLLDGAIRIGQMLDKASTLGMNAVAVTDHGNMFGTVQFSQQAAKAGIKPIIGCEVYLAPGDRRDRSPAPDGSPNAYHLILLVMNLEGYRNLCRLVTLGHLEGFYYHPRVDMALLKEHNKGLIALSACLKGVVPHLIQQGRMEAAREKALELAAIFDHDRFFLEVQANRMPEQIALNRALRELSGGLSLPLAATNDCHYLNRADAEAHDVLLCIQTGKTLEDEKRMRFPSDEFYFKSQEEMAADLPDFEDALAHTAGIAERCNFELELGRYKYPVFHLPEGQSLEERLTEDAEKGLESRFEEFEAEGRAPSADLIGTYRERLDYELGVIKKMGFSGYFLIVADFIEYARRKQIPVGPGRGSAAGSLAAYCLRITNIDPIRYGLLFERFLNPQRISMPDIDIDFCINGREEVIQYVTEKYGRDSVGQIITFGTMKARAAIRDVGRSLNIPLKDVDRIAKLVPEGPRVTLEQALAEEPELRKLEQSDPAVRKLLTISRSLEGLSRHASTHASGVVISDRPLVEYLPLFKGARDEIMTQFTMDRIEQLGLIKFDFLGLKTLTVIRQALDLIQQTTGRELDLEKIPLDDPASYQLCCEGKTTGVFQLESSGMKELLRRLKPGVFEDMVALVALYRPGPLGSNMVEDFINGKHGHTRIRYPLPQLEPILKETYGVILYQEQVMKIAQVLADYSLAEADELRKAIGKKKVEVMAQHQNRFTEGAAKNGVDPAKAENLFNLIEKFGGYGFNKSHSAAYALIAYQTAYLKAHFPVEFMAALLTQDMGNQDKTIKNIAECREMGIRILPPDINESQADFSVIDGKIRFGLAAVKNVGLKAIEVVIEERRNSGPFADLFDFCRRVESSKVSKRVIECLIQCGAFDFTGQFRSRLFAGLEDVLKRCGKHSDPNQLSIFAAIETQNGGPSSLVELPEIDEWPEKERLAREKEALGFYITGHPLDRFQQVAGRVADCTVQELSTKEDKSLVKIAGVVGELKLKRTKKGDRMAVFQLEDLTGSMEVVLFPEPFARCSALLKGDDPILVCGPVEIGESSTKIIAQEIEALSAARQRCVKAMAIRLAEKEISRPLIEDLRNIVFRYPGSCRLLFAVTSPEGGEIRIAAHERFRVQPCPELLGEIQTLVGAGRHEFFFDQPAADQHPAPSA</sequence>
<evidence type="ECO:0000256" key="6">
    <source>
        <dbReference type="ARBA" id="ARBA00022705"/>
    </source>
</evidence>
<dbReference type="GO" id="GO:0005737">
    <property type="term" value="C:cytoplasm"/>
    <property type="evidence" value="ECO:0007669"/>
    <property type="project" value="UniProtKB-SubCell"/>
</dbReference>
<name>A0A653AEB2_UNCDX</name>
<dbReference type="GO" id="GO:0008408">
    <property type="term" value="F:3'-5' exonuclease activity"/>
    <property type="evidence" value="ECO:0007669"/>
    <property type="project" value="InterPro"/>
</dbReference>
<dbReference type="InterPro" id="IPR029460">
    <property type="entry name" value="DNAPol_HHH"/>
</dbReference>
<dbReference type="CDD" id="cd04485">
    <property type="entry name" value="DnaE_OBF"/>
    <property type="match status" value="1"/>
</dbReference>
<dbReference type="PANTHER" id="PTHR32294:SF0">
    <property type="entry name" value="DNA POLYMERASE III SUBUNIT ALPHA"/>
    <property type="match status" value="1"/>
</dbReference>
<dbReference type="Pfam" id="PF02811">
    <property type="entry name" value="PHP"/>
    <property type="match status" value="1"/>
</dbReference>
<dbReference type="Pfam" id="PF07733">
    <property type="entry name" value="DNA_pol3_alpha"/>
    <property type="match status" value="1"/>
</dbReference>
<dbReference type="Pfam" id="PF14579">
    <property type="entry name" value="HHH_6"/>
    <property type="match status" value="1"/>
</dbReference>
<evidence type="ECO:0000256" key="1">
    <source>
        <dbReference type="ARBA" id="ARBA00004496"/>
    </source>
</evidence>
<keyword evidence="4 10" id="KW-0808">Transferase</keyword>
<organism evidence="10">
    <name type="scientific">Uncultured Desulfatiglans sp</name>
    <dbReference type="NCBI Taxonomy" id="1748965"/>
    <lineage>
        <taxon>Bacteria</taxon>
        <taxon>Pseudomonadati</taxon>
        <taxon>Thermodesulfobacteriota</taxon>
        <taxon>Desulfobacteria</taxon>
        <taxon>Desulfatiglandales</taxon>
        <taxon>Desulfatiglandaceae</taxon>
        <taxon>Desulfatiglans</taxon>
        <taxon>environmental samples</taxon>
    </lineage>
</organism>
<dbReference type="Gene3D" id="1.10.10.1600">
    <property type="entry name" value="Bacterial DNA polymerase III alpha subunit, thumb domain"/>
    <property type="match status" value="1"/>
</dbReference>
<evidence type="ECO:0000256" key="3">
    <source>
        <dbReference type="ARBA" id="ARBA00019114"/>
    </source>
</evidence>
<dbReference type="NCBIfam" id="NF004226">
    <property type="entry name" value="PRK05673.1"/>
    <property type="match status" value="1"/>
</dbReference>
<keyword evidence="5 10" id="KW-0548">Nucleotidyltransferase</keyword>
<dbReference type="NCBIfam" id="NF005298">
    <property type="entry name" value="PRK06826.1"/>
    <property type="match status" value="1"/>
</dbReference>
<protein>
    <recommendedName>
        <fullName evidence="3">DNA polymerase III subunit alpha</fullName>
        <ecNumber evidence="2">2.7.7.7</ecNumber>
    </recommendedName>
</protein>
<dbReference type="InterPro" id="IPR004013">
    <property type="entry name" value="PHP_dom"/>
</dbReference>
<dbReference type="Gene3D" id="3.20.20.140">
    <property type="entry name" value="Metal-dependent hydrolases"/>
    <property type="match status" value="1"/>
</dbReference>
<dbReference type="SUPFAM" id="SSF89550">
    <property type="entry name" value="PHP domain-like"/>
    <property type="match status" value="1"/>
</dbReference>
<dbReference type="EMBL" id="UPXX01000031">
    <property type="protein sequence ID" value="VBB46255.1"/>
    <property type="molecule type" value="Genomic_DNA"/>
</dbReference>
<dbReference type="GO" id="GO:0003887">
    <property type="term" value="F:DNA-directed DNA polymerase activity"/>
    <property type="evidence" value="ECO:0007669"/>
    <property type="project" value="UniProtKB-KW"/>
</dbReference>
<evidence type="ECO:0000256" key="8">
    <source>
        <dbReference type="ARBA" id="ARBA00049244"/>
    </source>
</evidence>
<dbReference type="InterPro" id="IPR004365">
    <property type="entry name" value="NA-bd_OB_tRNA"/>
</dbReference>
<dbReference type="InterPro" id="IPR004805">
    <property type="entry name" value="DnaE2/DnaE/PolC"/>
</dbReference>
<dbReference type="Pfam" id="PF17657">
    <property type="entry name" value="DNA_pol3_finger"/>
    <property type="match status" value="1"/>
</dbReference>
<dbReference type="Gene3D" id="1.10.150.870">
    <property type="match status" value="1"/>
</dbReference>
<dbReference type="InterPro" id="IPR041931">
    <property type="entry name" value="DNA_pol3_alpha_thumb_dom"/>
</dbReference>
<comment type="subcellular location">
    <subcellularLocation>
        <location evidence="1">Cytoplasm</location>
    </subcellularLocation>
</comment>
<feature type="domain" description="Polymerase/histidinol phosphatase N-terminal" evidence="9">
    <location>
        <begin position="8"/>
        <end position="75"/>
    </location>
</feature>
<dbReference type="CDD" id="cd12113">
    <property type="entry name" value="PHP_PolIIIA_DnaE3"/>
    <property type="match status" value="1"/>
</dbReference>
<dbReference type="PANTHER" id="PTHR32294">
    <property type="entry name" value="DNA POLYMERASE III SUBUNIT ALPHA"/>
    <property type="match status" value="1"/>
</dbReference>
<evidence type="ECO:0000313" key="10">
    <source>
        <dbReference type="EMBL" id="VBB46255.1"/>
    </source>
</evidence>
<dbReference type="InterPro" id="IPR003141">
    <property type="entry name" value="Pol/His_phosphatase_N"/>
</dbReference>